<proteinExistence type="predicted"/>
<name>A0AAE7CIA8_STRAT</name>
<keyword evidence="4" id="KW-1185">Reference proteome</keyword>
<feature type="region of interest" description="Disordered" evidence="1">
    <location>
        <begin position="1"/>
        <end position="93"/>
    </location>
</feature>
<dbReference type="Proteomes" id="UP000502504">
    <property type="component" value="Chromosome"/>
</dbReference>
<gene>
    <name evidence="2" type="ORF">AFM16_00850</name>
    <name evidence="3" type="ORF">HCX60_00990</name>
</gene>
<evidence type="ECO:0000256" key="1">
    <source>
        <dbReference type="SAM" id="MobiDB-lite"/>
    </source>
</evidence>
<evidence type="ECO:0000313" key="3">
    <source>
        <dbReference type="EMBL" id="QIT42276.1"/>
    </source>
</evidence>
<evidence type="ECO:0000313" key="2">
    <source>
        <dbReference type="EMBL" id="OOQ54645.1"/>
    </source>
</evidence>
<reference evidence="2 4" key="1">
    <citation type="submission" date="2015-07" db="EMBL/GenBank/DDBJ databases">
        <title>Draft Genome Sequence of Streptomyces antibioticus, IMRU 3720 reveals insights in the evolution of actinomycin biosynthetic gene clusters in Streptomyces.</title>
        <authorList>
            <person name="Crnovcic I."/>
            <person name="Ruckert C."/>
            <person name="Kalinowksi J."/>
            <person name="Keller U."/>
        </authorList>
    </citation>
    <scope>NUCLEOTIDE SEQUENCE [LARGE SCALE GENOMIC DNA]</scope>
    <source>
        <strain evidence="2 4">DSM 41481</strain>
    </source>
</reference>
<dbReference type="RefSeq" id="WP_078631655.1">
    <property type="nucleotide sequence ID" value="NZ_CM007717.1"/>
</dbReference>
<organism evidence="3 5">
    <name type="scientific">Streptomyces antibioticus</name>
    <dbReference type="NCBI Taxonomy" id="1890"/>
    <lineage>
        <taxon>Bacteria</taxon>
        <taxon>Bacillati</taxon>
        <taxon>Actinomycetota</taxon>
        <taxon>Actinomycetes</taxon>
        <taxon>Kitasatosporales</taxon>
        <taxon>Streptomycetaceae</taxon>
        <taxon>Streptomyces</taxon>
    </lineage>
</organism>
<feature type="compositionally biased region" description="Basic and acidic residues" evidence="1">
    <location>
        <begin position="56"/>
        <end position="69"/>
    </location>
</feature>
<protein>
    <submittedName>
        <fullName evidence="3">Uncharacterized protein</fullName>
    </submittedName>
</protein>
<dbReference type="AlphaFoldDB" id="A0AAE7CIA8"/>
<dbReference type="EMBL" id="LHQL01000001">
    <property type="protein sequence ID" value="OOQ54645.1"/>
    <property type="molecule type" value="Genomic_DNA"/>
</dbReference>
<dbReference type="EMBL" id="CP050692">
    <property type="protein sequence ID" value="QIT42276.1"/>
    <property type="molecule type" value="Genomic_DNA"/>
</dbReference>
<sequence length="93" mass="10497">MVHHHKSNRQVEGDPDRGHGRGMPRRPDDTELERRTEDERRAAGLPADAAPSPATRYEEARAEVDRQVDTGELPSGTAPRREREPFPPTEYDG</sequence>
<dbReference type="Proteomes" id="UP000190306">
    <property type="component" value="Chromosome"/>
</dbReference>
<accession>A0AAE7CIA8</accession>
<reference evidence="3 5" key="2">
    <citation type="submission" date="2020-03" db="EMBL/GenBank/DDBJ databases">
        <title>Is there a link between lipid content and antibiotic production in Streptomyces?</title>
        <authorList>
            <person name="David M."/>
            <person name="Lejeune C."/>
            <person name="Abreu S."/>
            <person name="Thibessard A."/>
            <person name="Leblond P."/>
            <person name="Chaminade P."/>
            <person name="Virolle M.-J."/>
        </authorList>
    </citation>
    <scope>NUCLEOTIDE SEQUENCE [LARGE SCALE GENOMIC DNA]</scope>
    <source>
        <strain evidence="3 5">DSM 41481</strain>
    </source>
</reference>
<evidence type="ECO:0000313" key="5">
    <source>
        <dbReference type="Proteomes" id="UP000502504"/>
    </source>
</evidence>
<feature type="compositionally biased region" description="Basic and acidic residues" evidence="1">
    <location>
        <begin position="9"/>
        <end position="42"/>
    </location>
</feature>
<evidence type="ECO:0000313" key="4">
    <source>
        <dbReference type="Proteomes" id="UP000190306"/>
    </source>
</evidence>